<name>A0A6M1RMU7_9BACT</name>
<dbReference type="PANTHER" id="PTHR10584:SF166">
    <property type="entry name" value="RIBOKINASE"/>
    <property type="match status" value="1"/>
</dbReference>
<dbReference type="GO" id="GO:0016301">
    <property type="term" value="F:kinase activity"/>
    <property type="evidence" value="ECO:0007669"/>
    <property type="project" value="UniProtKB-KW"/>
</dbReference>
<evidence type="ECO:0000313" key="4">
    <source>
        <dbReference type="EMBL" id="NGO38055.1"/>
    </source>
</evidence>
<keyword evidence="5" id="KW-1185">Reference proteome</keyword>
<dbReference type="InterPro" id="IPR011611">
    <property type="entry name" value="PfkB_dom"/>
</dbReference>
<evidence type="ECO:0000313" key="5">
    <source>
        <dbReference type="Proteomes" id="UP000477311"/>
    </source>
</evidence>
<accession>A0A6M1RMU7</accession>
<dbReference type="PANTHER" id="PTHR10584">
    <property type="entry name" value="SUGAR KINASE"/>
    <property type="match status" value="1"/>
</dbReference>
<keyword evidence="1" id="KW-0808">Transferase</keyword>
<protein>
    <submittedName>
        <fullName evidence="4">Carbohydrate kinase family protein</fullName>
    </submittedName>
</protein>
<feature type="domain" description="Carbohydrate kinase PfkB" evidence="3">
    <location>
        <begin position="27"/>
        <end position="325"/>
    </location>
</feature>
<sequence>MKAKASAPTRRGILAGGNWIVDQVKVIDVWPQPEQLANILKQTQGTGGAPFNVLVTLARAGAPFPLWAAGMVGKDTLGRWILDTCRRYKINTRHLGQTPRAATSFTDVMTEQATGRRTFFHARGANALWRGEDLDFDKIRARIFHLAYLLLLDGLDQPDPKFGTRAGRLLARAHEAGMKTSVDVVSEDSDRYTRIVKPTLPYVDYCFMNEWEAGRTTGFKIRQPDGRLDVVTLRHAAGALLQMGVRELVVIHFPEGAFARTRRGEDVWQMSLRLPDKYVVGTAGAGDAFCAGVLWGLHEGWDLQRCLQTGICLAGASLSDATCTDGIKSLPHALGLARRFGFRPPLEELSQT</sequence>
<dbReference type="Gene3D" id="3.40.1190.20">
    <property type="match status" value="1"/>
</dbReference>
<dbReference type="GO" id="GO:0005829">
    <property type="term" value="C:cytosol"/>
    <property type="evidence" value="ECO:0007669"/>
    <property type="project" value="TreeGrafter"/>
</dbReference>
<evidence type="ECO:0000256" key="2">
    <source>
        <dbReference type="ARBA" id="ARBA00022777"/>
    </source>
</evidence>
<dbReference type="EMBL" id="JAAKYA010000007">
    <property type="protein sequence ID" value="NGO38055.1"/>
    <property type="molecule type" value="Genomic_DNA"/>
</dbReference>
<evidence type="ECO:0000259" key="3">
    <source>
        <dbReference type="Pfam" id="PF00294"/>
    </source>
</evidence>
<reference evidence="4 5" key="1">
    <citation type="submission" date="2020-02" db="EMBL/GenBank/DDBJ databases">
        <title>Draft genome sequence of Limisphaera ngatamarikiensis NGM72.4T, a thermophilic Verrucomicrobia grouped in subdivision 3.</title>
        <authorList>
            <person name="Carere C.R."/>
            <person name="Steen J."/>
            <person name="Hugenholtz P."/>
            <person name="Stott M.B."/>
        </authorList>
    </citation>
    <scope>NUCLEOTIDE SEQUENCE [LARGE SCALE GENOMIC DNA]</scope>
    <source>
        <strain evidence="4 5">NGM72.4</strain>
    </source>
</reference>
<dbReference type="Pfam" id="PF00294">
    <property type="entry name" value="PfkB"/>
    <property type="match status" value="1"/>
</dbReference>
<dbReference type="AlphaFoldDB" id="A0A6M1RMU7"/>
<organism evidence="4 5">
    <name type="scientific">Limisphaera ngatamarikiensis</name>
    <dbReference type="NCBI Taxonomy" id="1324935"/>
    <lineage>
        <taxon>Bacteria</taxon>
        <taxon>Pseudomonadati</taxon>
        <taxon>Verrucomicrobiota</taxon>
        <taxon>Verrucomicrobiia</taxon>
        <taxon>Limisphaerales</taxon>
        <taxon>Limisphaeraceae</taxon>
        <taxon>Limisphaera</taxon>
    </lineage>
</organism>
<dbReference type="Proteomes" id="UP000477311">
    <property type="component" value="Unassembled WGS sequence"/>
</dbReference>
<keyword evidence="2 4" id="KW-0418">Kinase</keyword>
<evidence type="ECO:0000256" key="1">
    <source>
        <dbReference type="ARBA" id="ARBA00022679"/>
    </source>
</evidence>
<dbReference type="RefSeq" id="WP_165105358.1">
    <property type="nucleotide sequence ID" value="NZ_JAAKYA010000007.1"/>
</dbReference>
<dbReference type="SUPFAM" id="SSF53613">
    <property type="entry name" value="Ribokinase-like"/>
    <property type="match status" value="1"/>
</dbReference>
<proteinExistence type="predicted"/>
<dbReference type="InterPro" id="IPR029056">
    <property type="entry name" value="Ribokinase-like"/>
</dbReference>
<gene>
    <name evidence="4" type="ORF">G4L39_01405</name>
</gene>
<comment type="caution">
    <text evidence="4">The sequence shown here is derived from an EMBL/GenBank/DDBJ whole genome shotgun (WGS) entry which is preliminary data.</text>
</comment>